<keyword evidence="13 16" id="KW-0234">DNA repair</keyword>
<comment type="function">
    <text evidence="14 16">Poorly processive, error-prone DNA polymerase involved in untargeted mutagenesis. Copies undamaged DNA at stalled replication forks, which arise in vivo from mismatched or misaligned primer ends. These misaligned primers can be extended by PolIV. Exhibits no 3'-5' exonuclease (proofreading) activity. May be involved in translesional synthesis, in conjunction with the beta clamp from PolIII.</text>
</comment>
<evidence type="ECO:0000256" key="5">
    <source>
        <dbReference type="ARBA" id="ARBA00022679"/>
    </source>
</evidence>
<keyword evidence="19" id="KW-1185">Reference proteome</keyword>
<evidence type="ECO:0000256" key="3">
    <source>
        <dbReference type="ARBA" id="ARBA00022457"/>
    </source>
</evidence>
<dbReference type="EC" id="2.7.7.7" evidence="16"/>
<comment type="subunit">
    <text evidence="16">Monomer.</text>
</comment>
<comment type="similarity">
    <text evidence="2 16">Belongs to the DNA polymerase type-Y family.</text>
</comment>
<reference evidence="18 19" key="1">
    <citation type="journal article" date="2019" name="Int. J. Syst. Evol. Microbiol.">
        <title>The Global Catalogue of Microorganisms (GCM) 10K type strain sequencing project: providing services to taxonomists for standard genome sequencing and annotation.</title>
        <authorList>
            <consortium name="The Broad Institute Genomics Platform"/>
            <consortium name="The Broad Institute Genome Sequencing Center for Infectious Disease"/>
            <person name="Wu L."/>
            <person name="Ma J."/>
        </authorList>
    </citation>
    <scope>NUCLEOTIDE SEQUENCE [LARGE SCALE GENOMIC DNA]</scope>
    <source>
        <strain evidence="18 19">JCM 14942</strain>
    </source>
</reference>
<accession>A0ABN2APY1</accession>
<dbReference type="PANTHER" id="PTHR11076:SF33">
    <property type="entry name" value="DNA POLYMERASE KAPPA"/>
    <property type="match status" value="1"/>
</dbReference>
<protein>
    <recommendedName>
        <fullName evidence="16">DNA polymerase IV</fullName>
        <shortName evidence="16">Pol IV</shortName>
        <ecNumber evidence="16">2.7.7.7</ecNumber>
    </recommendedName>
</protein>
<dbReference type="PANTHER" id="PTHR11076">
    <property type="entry name" value="DNA REPAIR POLYMERASE UMUC / TRANSFERASE FAMILY MEMBER"/>
    <property type="match status" value="1"/>
</dbReference>
<evidence type="ECO:0000256" key="2">
    <source>
        <dbReference type="ARBA" id="ARBA00010945"/>
    </source>
</evidence>
<evidence type="ECO:0000256" key="12">
    <source>
        <dbReference type="ARBA" id="ARBA00023125"/>
    </source>
</evidence>
<dbReference type="Pfam" id="PF00817">
    <property type="entry name" value="IMS"/>
    <property type="match status" value="1"/>
</dbReference>
<dbReference type="InterPro" id="IPR043502">
    <property type="entry name" value="DNA/RNA_pol_sf"/>
</dbReference>
<keyword evidence="5 16" id="KW-0808">Transferase</keyword>
<evidence type="ECO:0000256" key="10">
    <source>
        <dbReference type="ARBA" id="ARBA00022842"/>
    </source>
</evidence>
<dbReference type="CDD" id="cd03586">
    <property type="entry name" value="PolY_Pol_IV_kappa"/>
    <property type="match status" value="1"/>
</dbReference>
<gene>
    <name evidence="16 18" type="primary">dinB</name>
    <name evidence="18" type="ORF">GCM10009788_29240</name>
</gene>
<dbReference type="PROSITE" id="PS50173">
    <property type="entry name" value="UMUC"/>
    <property type="match status" value="1"/>
</dbReference>
<comment type="subcellular location">
    <subcellularLocation>
        <location evidence="1 16">Cytoplasm</location>
    </subcellularLocation>
</comment>
<organism evidence="18 19">
    <name type="scientific">Nocardioides humi</name>
    <dbReference type="NCBI Taxonomy" id="449461"/>
    <lineage>
        <taxon>Bacteria</taxon>
        <taxon>Bacillati</taxon>
        <taxon>Actinomycetota</taxon>
        <taxon>Actinomycetes</taxon>
        <taxon>Propionibacteriales</taxon>
        <taxon>Nocardioidaceae</taxon>
        <taxon>Nocardioides</taxon>
    </lineage>
</organism>
<keyword evidence="11 16" id="KW-0239">DNA-directed DNA polymerase</keyword>
<evidence type="ECO:0000256" key="14">
    <source>
        <dbReference type="ARBA" id="ARBA00025589"/>
    </source>
</evidence>
<proteinExistence type="inferred from homology"/>
<keyword evidence="8 16" id="KW-0479">Metal-binding</keyword>
<evidence type="ECO:0000256" key="15">
    <source>
        <dbReference type="ARBA" id="ARBA00049244"/>
    </source>
</evidence>
<sequence length="401" mass="43719">MTVRCPILHVDMDAFYASVMIRDRPELHDIPVVVGGGHRGVVLSANYPARRYGIRSGMSGAEARRLCPHAVTLPPDFGLLTPVSKAIMETFRTVTPVVEVTSLDEAFLDVRGAVRLFGPPEAIAERLRSRIRGEHGITCSVGIAASISVAKLASRQAKPDGVRVIPPERFVAEVHPLDVGVLYGVGESTRQRLHRLGLVTVGDVAAIPVDLLRRMVGHHLGGHLHALVWGTDRTELRPGGAGVFGFGEGEPESSMGSQHTLAVDLRDRDELRRELLRITARVTARVRGAGRTGRTVTVTVRFSDFTTVQRSRTLPEPTDVTQEVYVVALTLLDALLDARRPRPLAVRLVGVRVEGLRRLRPGDGRQLVLGERDPGWPDADRAVDRAVDRFGSAAVRRASLL</sequence>
<evidence type="ECO:0000256" key="9">
    <source>
        <dbReference type="ARBA" id="ARBA00022763"/>
    </source>
</evidence>
<keyword evidence="12 16" id="KW-0238">DNA-binding</keyword>
<evidence type="ECO:0000256" key="8">
    <source>
        <dbReference type="ARBA" id="ARBA00022723"/>
    </source>
</evidence>
<comment type="caution">
    <text evidence="18">The sequence shown here is derived from an EMBL/GenBank/DDBJ whole genome shotgun (WGS) entry which is preliminary data.</text>
</comment>
<dbReference type="Gene3D" id="3.40.1170.60">
    <property type="match status" value="1"/>
</dbReference>
<dbReference type="Pfam" id="PF11799">
    <property type="entry name" value="IMS_C"/>
    <property type="match status" value="1"/>
</dbReference>
<keyword evidence="7 16" id="KW-0235">DNA replication</keyword>
<evidence type="ECO:0000313" key="19">
    <source>
        <dbReference type="Proteomes" id="UP001500842"/>
    </source>
</evidence>
<evidence type="ECO:0000256" key="6">
    <source>
        <dbReference type="ARBA" id="ARBA00022695"/>
    </source>
</evidence>
<name>A0ABN2APY1_9ACTN</name>
<feature type="domain" description="UmuC" evidence="17">
    <location>
        <begin position="7"/>
        <end position="186"/>
    </location>
</feature>
<evidence type="ECO:0000256" key="1">
    <source>
        <dbReference type="ARBA" id="ARBA00004496"/>
    </source>
</evidence>
<keyword evidence="10 16" id="KW-0460">Magnesium</keyword>
<dbReference type="Gene3D" id="3.30.1490.100">
    <property type="entry name" value="DNA polymerase, Y-family, little finger domain"/>
    <property type="match status" value="1"/>
</dbReference>
<dbReference type="Pfam" id="PF21999">
    <property type="entry name" value="IMS_HHH_1"/>
    <property type="match status" value="1"/>
</dbReference>
<dbReference type="InterPro" id="IPR022880">
    <property type="entry name" value="DNApol_IV"/>
</dbReference>
<keyword evidence="4 16" id="KW-0963">Cytoplasm</keyword>
<evidence type="ECO:0000256" key="7">
    <source>
        <dbReference type="ARBA" id="ARBA00022705"/>
    </source>
</evidence>
<dbReference type="HAMAP" id="MF_01113">
    <property type="entry name" value="DNApol_IV"/>
    <property type="match status" value="1"/>
</dbReference>
<dbReference type="InterPro" id="IPR036775">
    <property type="entry name" value="DNA_pol_Y-fam_lit_finger_sf"/>
</dbReference>
<dbReference type="EMBL" id="BAAAOR010000024">
    <property type="protein sequence ID" value="GAA1523603.1"/>
    <property type="molecule type" value="Genomic_DNA"/>
</dbReference>
<evidence type="ECO:0000256" key="11">
    <source>
        <dbReference type="ARBA" id="ARBA00022932"/>
    </source>
</evidence>
<evidence type="ECO:0000313" key="18">
    <source>
        <dbReference type="EMBL" id="GAA1523603.1"/>
    </source>
</evidence>
<evidence type="ECO:0000256" key="4">
    <source>
        <dbReference type="ARBA" id="ARBA00022490"/>
    </source>
</evidence>
<evidence type="ECO:0000256" key="16">
    <source>
        <dbReference type="HAMAP-Rule" id="MF_01113"/>
    </source>
</evidence>
<feature type="binding site" evidence="16">
    <location>
        <position position="104"/>
    </location>
    <ligand>
        <name>Mg(2+)</name>
        <dbReference type="ChEBI" id="CHEBI:18420"/>
    </ligand>
</feature>
<keyword evidence="3 16" id="KW-0515">Mutator protein</keyword>
<dbReference type="InterPro" id="IPR053848">
    <property type="entry name" value="IMS_HHH_1"/>
</dbReference>
<comment type="cofactor">
    <cofactor evidence="16">
        <name>Mg(2+)</name>
        <dbReference type="ChEBI" id="CHEBI:18420"/>
    </cofactor>
    <text evidence="16">Binds 2 magnesium ions per subunit.</text>
</comment>
<evidence type="ECO:0000259" key="17">
    <source>
        <dbReference type="PROSITE" id="PS50173"/>
    </source>
</evidence>
<dbReference type="Proteomes" id="UP001500842">
    <property type="component" value="Unassembled WGS sequence"/>
</dbReference>
<dbReference type="InterPro" id="IPR043128">
    <property type="entry name" value="Rev_trsase/Diguanyl_cyclase"/>
</dbReference>
<dbReference type="NCBIfam" id="NF002677">
    <property type="entry name" value="PRK02406.1"/>
    <property type="match status" value="1"/>
</dbReference>
<evidence type="ECO:0000256" key="13">
    <source>
        <dbReference type="ARBA" id="ARBA00023204"/>
    </source>
</evidence>
<feature type="site" description="Substrate discrimination" evidence="16">
    <location>
        <position position="16"/>
    </location>
</feature>
<keyword evidence="9 16" id="KW-0227">DNA damage</keyword>
<dbReference type="InterPro" id="IPR001126">
    <property type="entry name" value="UmuC"/>
</dbReference>
<dbReference type="Gene3D" id="1.10.150.20">
    <property type="entry name" value="5' to 3' exonuclease, C-terminal subdomain"/>
    <property type="match status" value="1"/>
</dbReference>
<dbReference type="InterPro" id="IPR050116">
    <property type="entry name" value="DNA_polymerase-Y"/>
</dbReference>
<keyword evidence="6 16" id="KW-0548">Nucleotidyltransferase</keyword>
<comment type="catalytic activity">
    <reaction evidence="15 16">
        <text>DNA(n) + a 2'-deoxyribonucleoside 5'-triphosphate = DNA(n+1) + diphosphate</text>
        <dbReference type="Rhea" id="RHEA:22508"/>
        <dbReference type="Rhea" id="RHEA-COMP:17339"/>
        <dbReference type="Rhea" id="RHEA-COMP:17340"/>
        <dbReference type="ChEBI" id="CHEBI:33019"/>
        <dbReference type="ChEBI" id="CHEBI:61560"/>
        <dbReference type="ChEBI" id="CHEBI:173112"/>
        <dbReference type="EC" id="2.7.7.7"/>
    </reaction>
</comment>
<dbReference type="SUPFAM" id="SSF100879">
    <property type="entry name" value="Lesion bypass DNA polymerase (Y-family), little finger domain"/>
    <property type="match status" value="1"/>
</dbReference>
<dbReference type="Gene3D" id="3.30.70.270">
    <property type="match status" value="1"/>
</dbReference>
<dbReference type="RefSeq" id="WP_246086749.1">
    <property type="nucleotide sequence ID" value="NZ_BAAAOR010000024.1"/>
</dbReference>
<dbReference type="SUPFAM" id="SSF56672">
    <property type="entry name" value="DNA/RNA polymerases"/>
    <property type="match status" value="1"/>
</dbReference>
<feature type="binding site" evidence="16">
    <location>
        <position position="11"/>
    </location>
    <ligand>
        <name>Mg(2+)</name>
        <dbReference type="ChEBI" id="CHEBI:18420"/>
    </ligand>
</feature>
<dbReference type="InterPro" id="IPR017961">
    <property type="entry name" value="DNA_pol_Y-fam_little_finger"/>
</dbReference>
<feature type="active site" evidence="16">
    <location>
        <position position="105"/>
    </location>
</feature>